<dbReference type="EMBL" id="JBHRSL010000001">
    <property type="protein sequence ID" value="MFC3050306.1"/>
    <property type="molecule type" value="Genomic_DNA"/>
</dbReference>
<evidence type="ECO:0000256" key="1">
    <source>
        <dbReference type="ARBA" id="ARBA00003236"/>
    </source>
</evidence>
<comment type="subcellular location">
    <subcellularLocation>
        <location evidence="2">Secreted</location>
    </subcellularLocation>
</comment>
<evidence type="ECO:0000259" key="8">
    <source>
        <dbReference type="PROSITE" id="PS51677"/>
    </source>
</evidence>
<evidence type="ECO:0000256" key="6">
    <source>
        <dbReference type="ARBA" id="ARBA00032976"/>
    </source>
</evidence>
<evidence type="ECO:0000256" key="2">
    <source>
        <dbReference type="ARBA" id="ARBA00004613"/>
    </source>
</evidence>
<dbReference type="Proteomes" id="UP001595444">
    <property type="component" value="Unassembled WGS sequence"/>
</dbReference>
<dbReference type="SUPFAM" id="SSF88713">
    <property type="entry name" value="Glycoside hydrolase/deacetylase"/>
    <property type="match status" value="1"/>
</dbReference>
<dbReference type="InterPro" id="IPR002509">
    <property type="entry name" value="NODB_dom"/>
</dbReference>
<feature type="signal peptide" evidence="7">
    <location>
        <begin position="1"/>
        <end position="27"/>
    </location>
</feature>
<dbReference type="PANTHER" id="PTHR34216:SF3">
    <property type="entry name" value="POLY-BETA-1,6-N-ACETYL-D-GLUCOSAMINE N-DEACETYLASE"/>
    <property type="match status" value="1"/>
</dbReference>
<evidence type="ECO:0000256" key="3">
    <source>
        <dbReference type="ARBA" id="ARBA00010973"/>
    </source>
</evidence>
<organism evidence="9 10">
    <name type="scientific">Kordiimonas pumila</name>
    <dbReference type="NCBI Taxonomy" id="2161677"/>
    <lineage>
        <taxon>Bacteria</taxon>
        <taxon>Pseudomonadati</taxon>
        <taxon>Pseudomonadota</taxon>
        <taxon>Alphaproteobacteria</taxon>
        <taxon>Kordiimonadales</taxon>
        <taxon>Kordiimonadaceae</taxon>
        <taxon>Kordiimonas</taxon>
    </lineage>
</organism>
<dbReference type="PROSITE" id="PS51677">
    <property type="entry name" value="NODB"/>
    <property type="match status" value="1"/>
</dbReference>
<dbReference type="RefSeq" id="WP_194214705.1">
    <property type="nucleotide sequence ID" value="NZ_CP061205.1"/>
</dbReference>
<keyword evidence="5 7" id="KW-0732">Signal</keyword>
<dbReference type="InterPro" id="IPR051398">
    <property type="entry name" value="Polysacch_Deacetylase"/>
</dbReference>
<comment type="function">
    <text evidence="1">Is involved in generating a small heat-stable compound (Nod), an acylated oligomer of N-acetylglucosamine, that stimulates mitosis in various plant protoplasts.</text>
</comment>
<dbReference type="Gene3D" id="3.20.20.370">
    <property type="entry name" value="Glycoside hydrolase/deacetylase"/>
    <property type="match status" value="1"/>
</dbReference>
<feature type="domain" description="NodB homology" evidence="8">
    <location>
        <begin position="87"/>
        <end position="348"/>
    </location>
</feature>
<keyword evidence="10" id="KW-1185">Reference proteome</keyword>
<feature type="chain" id="PRO_5047302746" description="Chitooligosaccharide deacetylase" evidence="7">
    <location>
        <begin position="28"/>
        <end position="348"/>
    </location>
</feature>
<gene>
    <name evidence="9" type="ORF">ACFOKA_00155</name>
</gene>
<dbReference type="GO" id="GO:0016787">
    <property type="term" value="F:hydrolase activity"/>
    <property type="evidence" value="ECO:0007669"/>
    <property type="project" value="UniProtKB-KW"/>
</dbReference>
<accession>A0ABV7D0G4</accession>
<sequence length="348" mass="38777">MKQTLGYIHNILLATLSLLFMAQTAVADPSAIVLLYHRFGEDEYPSTNIRLEQLENHIRLLKQGGYHFMSLSDAAQHIQNRQDFPARTIVITVDDAYKSVFDKGWPLLKAAGIPMTLFVSTDPIDEEHSNYMTWDSIRAIKADGVEIGHHSASHLHMVHDGVEASKADIARASKRFREELGSVPALFAYPYGEYSTAMKEMIKDAGFTAAFAQFSGPIAAHEDMYALPRFPVNERYGDEGRFKLITEAIALPVSDIVPSGSLVPTDRNPPVFGFTVDPSVKGLSALSCYPSHLGEPATLLRPQPNRVEVRFTEPFPKGRNRINCTMPAGAGRWYWFGRFFMVPGGDRD</sequence>
<keyword evidence="9" id="KW-0378">Hydrolase</keyword>
<comment type="caution">
    <text evidence="9">The sequence shown here is derived from an EMBL/GenBank/DDBJ whole genome shotgun (WGS) entry which is preliminary data.</text>
</comment>
<comment type="similarity">
    <text evidence="3">Belongs to the polysaccharide deacetylase family.</text>
</comment>
<evidence type="ECO:0000313" key="9">
    <source>
        <dbReference type="EMBL" id="MFC3050306.1"/>
    </source>
</evidence>
<dbReference type="PANTHER" id="PTHR34216">
    <property type="match status" value="1"/>
</dbReference>
<dbReference type="CDD" id="cd10973">
    <property type="entry name" value="CE4_DAC_u4_5s"/>
    <property type="match status" value="1"/>
</dbReference>
<dbReference type="Pfam" id="PF01522">
    <property type="entry name" value="Polysacc_deac_1"/>
    <property type="match status" value="1"/>
</dbReference>
<evidence type="ECO:0000313" key="10">
    <source>
        <dbReference type="Proteomes" id="UP001595444"/>
    </source>
</evidence>
<protein>
    <recommendedName>
        <fullName evidence="4">Chitooligosaccharide deacetylase</fullName>
    </recommendedName>
    <alternativeName>
        <fullName evidence="6">Nodulation protein B</fullName>
    </alternativeName>
</protein>
<dbReference type="InterPro" id="IPR011330">
    <property type="entry name" value="Glyco_hydro/deAcase_b/a-brl"/>
</dbReference>
<reference evidence="10" key="1">
    <citation type="journal article" date="2019" name="Int. J. Syst. Evol. Microbiol.">
        <title>The Global Catalogue of Microorganisms (GCM) 10K type strain sequencing project: providing services to taxonomists for standard genome sequencing and annotation.</title>
        <authorList>
            <consortium name="The Broad Institute Genomics Platform"/>
            <consortium name="The Broad Institute Genome Sequencing Center for Infectious Disease"/>
            <person name="Wu L."/>
            <person name="Ma J."/>
        </authorList>
    </citation>
    <scope>NUCLEOTIDE SEQUENCE [LARGE SCALE GENOMIC DNA]</scope>
    <source>
        <strain evidence="10">KCTC 62164</strain>
    </source>
</reference>
<evidence type="ECO:0000256" key="5">
    <source>
        <dbReference type="ARBA" id="ARBA00022729"/>
    </source>
</evidence>
<name>A0ABV7D0G4_9PROT</name>
<evidence type="ECO:0000256" key="4">
    <source>
        <dbReference type="ARBA" id="ARBA00020071"/>
    </source>
</evidence>
<evidence type="ECO:0000256" key="7">
    <source>
        <dbReference type="SAM" id="SignalP"/>
    </source>
</evidence>
<proteinExistence type="inferred from homology"/>